<sequence>MSTRKIGGIIFGTGAIIMIGFTIYKLAAGKEIDGINDMVPIAILLSACFTAITWGTKEEKDGILQEEELGQRITEKSSKISYFILVFFIFAAVFAEKIINGTVNAYMLAILGLSIIILPAVEFVVARKYQ</sequence>
<evidence type="ECO:0000313" key="3">
    <source>
        <dbReference type="Proteomes" id="UP001596528"/>
    </source>
</evidence>
<name>A0ABW2V3Z6_9BACL</name>
<accession>A0ABW2V3Z6</accession>
<feature type="transmembrane region" description="Helical" evidence="1">
    <location>
        <begin position="105"/>
        <end position="125"/>
    </location>
</feature>
<dbReference type="EMBL" id="JBHTGQ010000014">
    <property type="protein sequence ID" value="MFC7749589.1"/>
    <property type="molecule type" value="Genomic_DNA"/>
</dbReference>
<evidence type="ECO:0000256" key="1">
    <source>
        <dbReference type="SAM" id="Phobius"/>
    </source>
</evidence>
<feature type="transmembrane region" description="Helical" evidence="1">
    <location>
        <begin position="7"/>
        <end position="26"/>
    </location>
</feature>
<comment type="caution">
    <text evidence="2">The sequence shown here is derived from an EMBL/GenBank/DDBJ whole genome shotgun (WGS) entry which is preliminary data.</text>
</comment>
<dbReference type="RefSeq" id="WP_138788360.1">
    <property type="nucleotide sequence ID" value="NZ_JBHTGQ010000014.1"/>
</dbReference>
<gene>
    <name evidence="2" type="ORF">ACFQWB_06480</name>
</gene>
<keyword evidence="1" id="KW-1133">Transmembrane helix</keyword>
<proteinExistence type="predicted"/>
<evidence type="ECO:0008006" key="4">
    <source>
        <dbReference type="Google" id="ProtNLM"/>
    </source>
</evidence>
<keyword evidence="1" id="KW-0812">Transmembrane</keyword>
<feature type="transmembrane region" description="Helical" evidence="1">
    <location>
        <begin position="80"/>
        <end position="99"/>
    </location>
</feature>
<organism evidence="2 3">
    <name type="scientific">Paenibacillus thermoaerophilus</name>
    <dbReference type="NCBI Taxonomy" id="1215385"/>
    <lineage>
        <taxon>Bacteria</taxon>
        <taxon>Bacillati</taxon>
        <taxon>Bacillota</taxon>
        <taxon>Bacilli</taxon>
        <taxon>Bacillales</taxon>
        <taxon>Paenibacillaceae</taxon>
        <taxon>Paenibacillus</taxon>
    </lineage>
</organism>
<dbReference type="Proteomes" id="UP001596528">
    <property type="component" value="Unassembled WGS sequence"/>
</dbReference>
<reference evidence="3" key="1">
    <citation type="journal article" date="2019" name="Int. J. Syst. Evol. Microbiol.">
        <title>The Global Catalogue of Microorganisms (GCM) 10K type strain sequencing project: providing services to taxonomists for standard genome sequencing and annotation.</title>
        <authorList>
            <consortium name="The Broad Institute Genomics Platform"/>
            <consortium name="The Broad Institute Genome Sequencing Center for Infectious Disease"/>
            <person name="Wu L."/>
            <person name="Ma J."/>
        </authorList>
    </citation>
    <scope>NUCLEOTIDE SEQUENCE [LARGE SCALE GENOMIC DNA]</scope>
    <source>
        <strain evidence="3">JCM 18657</strain>
    </source>
</reference>
<feature type="transmembrane region" description="Helical" evidence="1">
    <location>
        <begin position="38"/>
        <end position="56"/>
    </location>
</feature>
<keyword evidence="1" id="KW-0472">Membrane</keyword>
<protein>
    <recommendedName>
        <fullName evidence="4">DUF2178 domain-containing protein</fullName>
    </recommendedName>
</protein>
<evidence type="ECO:0000313" key="2">
    <source>
        <dbReference type="EMBL" id="MFC7749589.1"/>
    </source>
</evidence>
<keyword evidence="3" id="KW-1185">Reference proteome</keyword>